<accession>A0A1H6CJJ9</accession>
<dbReference type="PANTHER" id="PTHR30349">
    <property type="entry name" value="PHAGE INTEGRASE-RELATED"/>
    <property type="match status" value="1"/>
</dbReference>
<dbReference type="Pfam" id="PF00589">
    <property type="entry name" value="Phage_integrase"/>
    <property type="match status" value="1"/>
</dbReference>
<keyword evidence="6" id="KW-1185">Reference proteome</keyword>
<evidence type="ECO:0000256" key="1">
    <source>
        <dbReference type="ARBA" id="ARBA00008857"/>
    </source>
</evidence>
<dbReference type="InterPro" id="IPR011010">
    <property type="entry name" value="DNA_brk_join_enz"/>
</dbReference>
<dbReference type="GO" id="GO:0006310">
    <property type="term" value="P:DNA recombination"/>
    <property type="evidence" value="ECO:0007669"/>
    <property type="project" value="UniProtKB-KW"/>
</dbReference>
<evidence type="ECO:0000256" key="2">
    <source>
        <dbReference type="ARBA" id="ARBA00023125"/>
    </source>
</evidence>
<dbReference type="Proteomes" id="UP000236728">
    <property type="component" value="Unassembled WGS sequence"/>
</dbReference>
<dbReference type="GO" id="GO:0015074">
    <property type="term" value="P:DNA integration"/>
    <property type="evidence" value="ECO:0007669"/>
    <property type="project" value="InterPro"/>
</dbReference>
<evidence type="ECO:0000313" key="6">
    <source>
        <dbReference type="Proteomes" id="UP000236728"/>
    </source>
</evidence>
<dbReference type="Gene3D" id="1.10.443.10">
    <property type="entry name" value="Intergrase catalytic core"/>
    <property type="match status" value="1"/>
</dbReference>
<protein>
    <submittedName>
        <fullName evidence="5">Site-specific recombinase XerD</fullName>
    </submittedName>
</protein>
<sequence length="311" mass="35368">MKLSAAIDLYIAKRQAMGEKFYSPAAVLRALSRSHGEIELSSLTPDQMSSFLAGPRTGPATWRHKYGTLRVFFKHWRVREELRMAPLPPPAPKYTTSFVPYIYSVSELRLLLSAVPCCQRRDECLMSASTFRALLLLLYGTGMRIGEALRLCGGDVDLGNGILTVRGTKFYKSRLVPLGADVHAHLRAYLALPGRVDRNDQPLFQSRLHKQVPRQVVEKRFRILCNLAGVRRDESSPYQPRIHDLRHTFAVHRLTEWYRKGDDAQALLPALSTYLGHVELHSTQRYLTMTPELLGEANRRFERYVCGGSDE</sequence>
<dbReference type="InterPro" id="IPR002104">
    <property type="entry name" value="Integrase_catalytic"/>
</dbReference>
<evidence type="ECO:0000313" key="5">
    <source>
        <dbReference type="EMBL" id="SEG73102.1"/>
    </source>
</evidence>
<organism evidence="5 6">
    <name type="scientific">Bryocella elongata</name>
    <dbReference type="NCBI Taxonomy" id="863522"/>
    <lineage>
        <taxon>Bacteria</taxon>
        <taxon>Pseudomonadati</taxon>
        <taxon>Acidobacteriota</taxon>
        <taxon>Terriglobia</taxon>
        <taxon>Terriglobales</taxon>
        <taxon>Acidobacteriaceae</taxon>
        <taxon>Bryocella</taxon>
    </lineage>
</organism>
<evidence type="ECO:0000256" key="3">
    <source>
        <dbReference type="ARBA" id="ARBA00023172"/>
    </source>
</evidence>
<gene>
    <name evidence="5" type="ORF">SAMN05421819_4619</name>
</gene>
<dbReference type="PANTHER" id="PTHR30349:SF41">
    <property type="entry name" value="INTEGRASE_RECOMBINASE PROTEIN MJ0367-RELATED"/>
    <property type="match status" value="1"/>
</dbReference>
<keyword evidence="3" id="KW-0233">DNA recombination</keyword>
<dbReference type="SUPFAM" id="SSF56349">
    <property type="entry name" value="DNA breaking-rejoining enzymes"/>
    <property type="match status" value="1"/>
</dbReference>
<dbReference type="InterPro" id="IPR050090">
    <property type="entry name" value="Tyrosine_recombinase_XerCD"/>
</dbReference>
<name>A0A1H6CJJ9_9BACT</name>
<reference evidence="5 6" key="1">
    <citation type="submission" date="2016-10" db="EMBL/GenBank/DDBJ databases">
        <authorList>
            <person name="de Groot N.N."/>
        </authorList>
    </citation>
    <scope>NUCLEOTIDE SEQUENCE [LARGE SCALE GENOMIC DNA]</scope>
    <source>
        <strain evidence="5 6">DSM 22489</strain>
    </source>
</reference>
<keyword evidence="2" id="KW-0238">DNA-binding</keyword>
<feature type="domain" description="Tyr recombinase" evidence="4">
    <location>
        <begin position="98"/>
        <end position="299"/>
    </location>
</feature>
<proteinExistence type="inferred from homology"/>
<dbReference type="AlphaFoldDB" id="A0A1H6CJJ9"/>
<dbReference type="GO" id="GO:0003677">
    <property type="term" value="F:DNA binding"/>
    <property type="evidence" value="ECO:0007669"/>
    <property type="project" value="UniProtKB-KW"/>
</dbReference>
<comment type="similarity">
    <text evidence="1">Belongs to the 'phage' integrase family.</text>
</comment>
<dbReference type="EMBL" id="FNVA01000016">
    <property type="protein sequence ID" value="SEG73102.1"/>
    <property type="molecule type" value="Genomic_DNA"/>
</dbReference>
<dbReference type="PROSITE" id="PS51898">
    <property type="entry name" value="TYR_RECOMBINASE"/>
    <property type="match status" value="1"/>
</dbReference>
<dbReference type="InterPro" id="IPR013762">
    <property type="entry name" value="Integrase-like_cat_sf"/>
</dbReference>
<evidence type="ECO:0000259" key="4">
    <source>
        <dbReference type="PROSITE" id="PS51898"/>
    </source>
</evidence>